<accession>A0A845KL74</accession>
<dbReference type="AlphaFoldDB" id="A0A845KL74"/>
<comment type="caution">
    <text evidence="1">The sequence shown here is derived from an EMBL/GenBank/DDBJ whole genome shotgun (WGS) entry which is preliminary data.</text>
</comment>
<evidence type="ECO:0000313" key="1">
    <source>
        <dbReference type="EMBL" id="MZK17322.1"/>
    </source>
</evidence>
<evidence type="ECO:0000313" key="2">
    <source>
        <dbReference type="Proteomes" id="UP000446719"/>
    </source>
</evidence>
<protein>
    <recommendedName>
        <fullName evidence="3">DNA-binding protein</fullName>
    </recommendedName>
</protein>
<evidence type="ECO:0008006" key="3">
    <source>
        <dbReference type="Google" id="ProtNLM"/>
    </source>
</evidence>
<name>A0A845KL74_9FIRM</name>
<reference evidence="1 2" key="1">
    <citation type="journal article" date="2019" name="Nat. Med.">
        <title>A library of human gut bacterial isolates paired with longitudinal multiomics data enables mechanistic microbiome research.</title>
        <authorList>
            <person name="Poyet M."/>
            <person name="Groussin M."/>
            <person name="Gibbons S.M."/>
            <person name="Avila-Pacheco J."/>
            <person name="Jiang X."/>
            <person name="Kearney S.M."/>
            <person name="Perrotta A.R."/>
            <person name="Berdy B."/>
            <person name="Zhao S."/>
            <person name="Lieberman T.D."/>
            <person name="Swanson P.K."/>
            <person name="Smith M."/>
            <person name="Roesemann S."/>
            <person name="Alexander J.E."/>
            <person name="Rich S.A."/>
            <person name="Livny J."/>
            <person name="Vlamakis H."/>
            <person name="Clish C."/>
            <person name="Bullock K."/>
            <person name="Deik A."/>
            <person name="Scott J."/>
            <person name="Pierce K.A."/>
            <person name="Xavier R.J."/>
            <person name="Alm E.J."/>
        </authorList>
    </citation>
    <scope>NUCLEOTIDE SEQUENCE [LARGE SCALE GENOMIC DNA]</scope>
    <source>
        <strain evidence="1 2">BIOML-A7</strain>
    </source>
</reference>
<dbReference type="Proteomes" id="UP000446719">
    <property type="component" value="Unassembled WGS sequence"/>
</dbReference>
<sequence length="88" mass="10244">MNKKTDLEKVAVQVKRTLTAQKRKQKLAELPDCPVLLSLNELTTKTGLSYSFLRRMIVEERQVPYIQVGTKYIINYSLFLQRLNEKGD</sequence>
<gene>
    <name evidence="1" type="ORF">GT565_04165</name>
</gene>
<proteinExistence type="predicted"/>
<dbReference type="RefSeq" id="WP_161158943.1">
    <property type="nucleotide sequence ID" value="NZ_JAAIOA010000001.1"/>
</dbReference>
<dbReference type="EMBL" id="WWSB01000003">
    <property type="protein sequence ID" value="MZK17322.1"/>
    <property type="molecule type" value="Genomic_DNA"/>
</dbReference>
<organism evidence="1 2">
    <name type="scientific">Dorea longicatena</name>
    <dbReference type="NCBI Taxonomy" id="88431"/>
    <lineage>
        <taxon>Bacteria</taxon>
        <taxon>Bacillati</taxon>
        <taxon>Bacillota</taxon>
        <taxon>Clostridia</taxon>
        <taxon>Lachnospirales</taxon>
        <taxon>Lachnospiraceae</taxon>
        <taxon>Dorea</taxon>
    </lineage>
</organism>